<keyword evidence="11" id="KW-0055">Arginine biosynthesis</keyword>
<dbReference type="UniPathway" id="UPA00070">
    <property type="reaction ID" value="UER00115"/>
</dbReference>
<feature type="region of interest" description="CPSase" evidence="11">
    <location>
        <begin position="1"/>
        <end position="252"/>
    </location>
</feature>
<dbReference type="PANTHER" id="PTHR43418:SF7">
    <property type="entry name" value="CARBAMOYL-PHOSPHATE SYNTHASE SMALL CHAIN"/>
    <property type="match status" value="1"/>
</dbReference>
<dbReference type="GO" id="GO:0004088">
    <property type="term" value="F:carbamoyl-phosphate synthase (glutamine-hydrolyzing) activity"/>
    <property type="evidence" value="ECO:0007669"/>
    <property type="project" value="UniProtKB-UniRule"/>
</dbReference>
<dbReference type="Proteomes" id="UP000317238">
    <property type="component" value="Unassembled WGS sequence"/>
</dbReference>
<evidence type="ECO:0000313" key="14">
    <source>
        <dbReference type="Proteomes" id="UP000317238"/>
    </source>
</evidence>
<dbReference type="InterPro" id="IPR036480">
    <property type="entry name" value="CarbP_synth_ssu_N_sf"/>
</dbReference>
<evidence type="ECO:0000256" key="9">
    <source>
        <dbReference type="ARBA" id="ARBA00048816"/>
    </source>
</evidence>
<dbReference type="GO" id="GO:0005524">
    <property type="term" value="F:ATP binding"/>
    <property type="evidence" value="ECO:0007669"/>
    <property type="project" value="UniProtKB-UniRule"/>
</dbReference>
<dbReference type="SUPFAM" id="SSF52021">
    <property type="entry name" value="Carbamoyl phosphate synthetase, small subunit N-terminal domain"/>
    <property type="match status" value="1"/>
</dbReference>
<evidence type="ECO:0000256" key="4">
    <source>
        <dbReference type="ARBA" id="ARBA00022598"/>
    </source>
</evidence>
<dbReference type="Gene3D" id="3.50.30.20">
    <property type="entry name" value="Carbamoyl-phosphate synthase small subunit, N-terminal domain"/>
    <property type="match status" value="1"/>
</dbReference>
<keyword evidence="8 11" id="KW-0665">Pyrimidine biosynthesis</keyword>
<keyword evidence="4 11" id="KW-0436">Ligase</keyword>
<feature type="binding site" evidence="11">
    <location>
        <position position="303"/>
    </location>
    <ligand>
        <name>L-glutamine</name>
        <dbReference type="ChEBI" id="CHEBI:58359"/>
    </ligand>
</feature>
<comment type="similarity">
    <text evidence="3 11">Belongs to the CarA family.</text>
</comment>
<dbReference type="EMBL" id="SJPL01000001">
    <property type="protein sequence ID" value="TWT71951.1"/>
    <property type="molecule type" value="Genomic_DNA"/>
</dbReference>
<dbReference type="GO" id="GO:0044205">
    <property type="term" value="P:'de novo' UMP biosynthetic process"/>
    <property type="evidence" value="ECO:0007669"/>
    <property type="project" value="UniProtKB-UniRule"/>
</dbReference>
<dbReference type="PANTHER" id="PTHR43418">
    <property type="entry name" value="MULTIFUNCTIONAL TRYPTOPHAN BIOSYNTHESIS PROTEIN-RELATED"/>
    <property type="match status" value="1"/>
</dbReference>
<reference evidence="13 14" key="1">
    <citation type="submission" date="2019-02" db="EMBL/GenBank/DDBJ databases">
        <title>Deep-cultivation of Planctomycetes and their phenomic and genomic characterization uncovers novel biology.</title>
        <authorList>
            <person name="Wiegand S."/>
            <person name="Jogler M."/>
            <person name="Boedeker C."/>
            <person name="Pinto D."/>
            <person name="Vollmers J."/>
            <person name="Rivas-Marin E."/>
            <person name="Kohn T."/>
            <person name="Peeters S.H."/>
            <person name="Heuer A."/>
            <person name="Rast P."/>
            <person name="Oberbeckmann S."/>
            <person name="Bunk B."/>
            <person name="Jeske O."/>
            <person name="Meyerdierks A."/>
            <person name="Storesund J.E."/>
            <person name="Kallscheuer N."/>
            <person name="Luecker S."/>
            <person name="Lage O.M."/>
            <person name="Pohl T."/>
            <person name="Merkel B.J."/>
            <person name="Hornburger P."/>
            <person name="Mueller R.-W."/>
            <person name="Bruemmer F."/>
            <person name="Labrenz M."/>
            <person name="Spormann A.M."/>
            <person name="Op Den Camp H."/>
            <person name="Overmann J."/>
            <person name="Amann R."/>
            <person name="Jetten M.S.M."/>
            <person name="Mascher T."/>
            <person name="Medema M.H."/>
            <person name="Devos D.P."/>
            <person name="Kaster A.-K."/>
            <person name="Ovreas L."/>
            <person name="Rohde M."/>
            <person name="Galperin M.Y."/>
            <person name="Jogler C."/>
        </authorList>
    </citation>
    <scope>NUCLEOTIDE SEQUENCE [LARGE SCALE GENOMIC DNA]</scope>
    <source>
        <strain evidence="13 14">Pan14r</strain>
    </source>
</reference>
<dbReference type="Pfam" id="PF00117">
    <property type="entry name" value="GATase"/>
    <property type="match status" value="1"/>
</dbReference>
<feature type="active site" evidence="11">
    <location>
        <position position="414"/>
    </location>
</feature>
<organism evidence="13 14">
    <name type="scientific">Crateriforma conspicua</name>
    <dbReference type="NCBI Taxonomy" id="2527996"/>
    <lineage>
        <taxon>Bacteria</taxon>
        <taxon>Pseudomonadati</taxon>
        <taxon>Planctomycetota</taxon>
        <taxon>Planctomycetia</taxon>
        <taxon>Planctomycetales</taxon>
        <taxon>Planctomycetaceae</taxon>
        <taxon>Crateriforma</taxon>
    </lineage>
</organism>
<accession>A0A5C5YBX8</accession>
<dbReference type="PRINTS" id="PR00096">
    <property type="entry name" value="GATASE"/>
</dbReference>
<evidence type="ECO:0000256" key="2">
    <source>
        <dbReference type="ARBA" id="ARBA00005077"/>
    </source>
</evidence>
<evidence type="ECO:0000256" key="7">
    <source>
        <dbReference type="ARBA" id="ARBA00022962"/>
    </source>
</evidence>
<dbReference type="InterPro" id="IPR050472">
    <property type="entry name" value="Anth_synth/Amidotransfase"/>
</dbReference>
<dbReference type="InterPro" id="IPR035686">
    <property type="entry name" value="CPSase_GATase1"/>
</dbReference>
<comment type="caution">
    <text evidence="13">The sequence shown here is derived from an EMBL/GenBank/DDBJ whole genome shotgun (WGS) entry which is preliminary data.</text>
</comment>
<comment type="pathway">
    <text evidence="2 11">Amino-acid biosynthesis; L-arginine biosynthesis; carbamoyl phosphate from bicarbonate: step 1/1.</text>
</comment>
<keyword evidence="11" id="KW-0028">Amino-acid biosynthesis</keyword>
<feature type="binding site" evidence="11">
    <location>
        <position position="329"/>
    </location>
    <ligand>
        <name>L-glutamine</name>
        <dbReference type="ChEBI" id="CHEBI:58359"/>
    </ligand>
</feature>
<keyword evidence="6 11" id="KW-0067">ATP-binding</keyword>
<dbReference type="HAMAP" id="MF_01209">
    <property type="entry name" value="CPSase_S_chain"/>
    <property type="match status" value="1"/>
</dbReference>
<feature type="active site" description="Nucleophile" evidence="11">
    <location>
        <position position="328"/>
    </location>
</feature>
<feature type="binding site" evidence="11">
    <location>
        <position position="108"/>
    </location>
    <ligand>
        <name>L-glutamine</name>
        <dbReference type="ChEBI" id="CHEBI:58359"/>
    </ligand>
</feature>
<feature type="active site" evidence="11">
    <location>
        <position position="412"/>
    </location>
</feature>
<dbReference type="SUPFAM" id="SSF52317">
    <property type="entry name" value="Class I glutamine amidotransferase-like"/>
    <property type="match status" value="1"/>
</dbReference>
<dbReference type="InterPro" id="IPR002474">
    <property type="entry name" value="CarbamoylP_synth_ssu_N"/>
</dbReference>
<comment type="subunit">
    <text evidence="11">Composed of two chains; the small (or glutamine) chain promotes the hydrolysis of glutamine to ammonia, which is used by the large (or ammonia) chain to synthesize carbamoyl phosphate. Tetramer of heterodimers (alpha,beta)4.</text>
</comment>
<dbReference type="InterPro" id="IPR006274">
    <property type="entry name" value="CarbamoylP_synth_ssu"/>
</dbReference>
<feature type="binding site" evidence="11">
    <location>
        <position position="372"/>
    </location>
    <ligand>
        <name>L-glutamine</name>
        <dbReference type="ChEBI" id="CHEBI:58359"/>
    </ligand>
</feature>
<dbReference type="GO" id="GO:0004359">
    <property type="term" value="F:glutaminase activity"/>
    <property type="evidence" value="ECO:0007669"/>
    <property type="project" value="RHEA"/>
</dbReference>
<proteinExistence type="inferred from homology"/>
<evidence type="ECO:0000256" key="11">
    <source>
        <dbReference type="HAMAP-Rule" id="MF_01209"/>
    </source>
</evidence>
<dbReference type="Gene3D" id="3.40.50.880">
    <property type="match status" value="1"/>
</dbReference>
<keyword evidence="14" id="KW-1185">Reference proteome</keyword>
<evidence type="ECO:0000256" key="3">
    <source>
        <dbReference type="ARBA" id="ARBA00007800"/>
    </source>
</evidence>
<dbReference type="PROSITE" id="PS51273">
    <property type="entry name" value="GATASE_TYPE_1"/>
    <property type="match status" value="1"/>
</dbReference>
<comment type="catalytic activity">
    <reaction evidence="9 11">
        <text>hydrogencarbonate + L-glutamine + 2 ATP + H2O = carbamoyl phosphate + L-glutamate + 2 ADP + phosphate + 2 H(+)</text>
        <dbReference type="Rhea" id="RHEA:18633"/>
        <dbReference type="ChEBI" id="CHEBI:15377"/>
        <dbReference type="ChEBI" id="CHEBI:15378"/>
        <dbReference type="ChEBI" id="CHEBI:17544"/>
        <dbReference type="ChEBI" id="CHEBI:29985"/>
        <dbReference type="ChEBI" id="CHEBI:30616"/>
        <dbReference type="ChEBI" id="CHEBI:43474"/>
        <dbReference type="ChEBI" id="CHEBI:58228"/>
        <dbReference type="ChEBI" id="CHEBI:58359"/>
        <dbReference type="ChEBI" id="CHEBI:456216"/>
        <dbReference type="EC" id="6.3.5.5"/>
    </reaction>
</comment>
<dbReference type="AlphaFoldDB" id="A0A5C5YBX8"/>
<evidence type="ECO:0000259" key="12">
    <source>
        <dbReference type="SMART" id="SM01097"/>
    </source>
</evidence>
<dbReference type="NCBIfam" id="TIGR01368">
    <property type="entry name" value="CPSaseIIsmall"/>
    <property type="match status" value="1"/>
</dbReference>
<feature type="binding site" evidence="11">
    <location>
        <position position="370"/>
    </location>
    <ligand>
        <name>L-glutamine</name>
        <dbReference type="ChEBI" id="CHEBI:58359"/>
    </ligand>
</feature>
<protein>
    <recommendedName>
        <fullName evidence="11">Carbamoyl phosphate synthase small chain</fullName>
        <ecNumber evidence="11">6.3.5.5</ecNumber>
    </recommendedName>
    <alternativeName>
        <fullName evidence="11">Carbamoyl phosphate synthetase glutamine chain</fullName>
    </alternativeName>
</protein>
<dbReference type="GO" id="GO:0006207">
    <property type="term" value="P:'de novo' pyrimidine nucleobase biosynthetic process"/>
    <property type="evidence" value="ECO:0007669"/>
    <property type="project" value="InterPro"/>
</dbReference>
<name>A0A5C5YBX8_9PLAN</name>
<feature type="domain" description="Carbamoyl-phosphate synthase small subunit N-terminal" evidence="12">
    <location>
        <begin position="64"/>
        <end position="194"/>
    </location>
</feature>
<dbReference type="FunFam" id="3.50.30.20:FF:000001">
    <property type="entry name" value="Carbamoyl-phosphate synthase small chain"/>
    <property type="match status" value="1"/>
</dbReference>
<feature type="binding site" evidence="11">
    <location>
        <position position="332"/>
    </location>
    <ligand>
        <name>L-glutamine</name>
        <dbReference type="ChEBI" id="CHEBI:58359"/>
    </ligand>
</feature>
<dbReference type="EC" id="6.3.5.5" evidence="11"/>
<dbReference type="UniPathway" id="UPA00068">
    <property type="reaction ID" value="UER00171"/>
</dbReference>
<dbReference type="PRINTS" id="PR00097">
    <property type="entry name" value="ANTSNTHASEII"/>
</dbReference>
<dbReference type="CDD" id="cd01744">
    <property type="entry name" value="GATase1_CPSase"/>
    <property type="match status" value="1"/>
</dbReference>
<dbReference type="GO" id="GO:0006526">
    <property type="term" value="P:L-arginine biosynthetic process"/>
    <property type="evidence" value="ECO:0007669"/>
    <property type="project" value="UniProtKB-UniRule"/>
</dbReference>
<dbReference type="FunFam" id="3.40.50.880:FF:000029">
    <property type="entry name" value="Carbamoyl-phosphate synthase small chain"/>
    <property type="match status" value="1"/>
</dbReference>
<evidence type="ECO:0000256" key="6">
    <source>
        <dbReference type="ARBA" id="ARBA00022840"/>
    </source>
</evidence>
<dbReference type="Pfam" id="PF00988">
    <property type="entry name" value="CPSase_sm_chain"/>
    <property type="match status" value="1"/>
</dbReference>
<comment type="function">
    <text evidence="11">Small subunit of the glutamine-dependent carbamoyl phosphate synthetase (CPSase). CPSase catalyzes the formation of carbamoyl phosphate from the ammonia moiety of glutamine, carbonate, and phosphate donated by ATP, constituting the first step of 2 biosynthetic pathways, one leading to arginine and/or urea and the other to pyrimidine nucleotides. The small subunit (glutamine amidotransferase) binds and cleaves glutamine to supply the large subunit with the substrate ammonia.</text>
</comment>
<dbReference type="PRINTS" id="PR00099">
    <property type="entry name" value="CPSGATASE"/>
</dbReference>
<dbReference type="SMART" id="SM01097">
    <property type="entry name" value="CPSase_sm_chain"/>
    <property type="match status" value="1"/>
</dbReference>
<evidence type="ECO:0000256" key="10">
    <source>
        <dbReference type="ARBA" id="ARBA00049285"/>
    </source>
</evidence>
<feature type="binding site" evidence="11">
    <location>
        <position position="301"/>
    </location>
    <ligand>
        <name>L-glutamine</name>
        <dbReference type="ChEBI" id="CHEBI:58359"/>
    </ligand>
</feature>
<evidence type="ECO:0000256" key="8">
    <source>
        <dbReference type="ARBA" id="ARBA00022975"/>
    </source>
</evidence>
<dbReference type="InterPro" id="IPR029062">
    <property type="entry name" value="Class_I_gatase-like"/>
</dbReference>
<dbReference type="NCBIfam" id="NF009475">
    <property type="entry name" value="PRK12838.1"/>
    <property type="match status" value="1"/>
</dbReference>
<evidence type="ECO:0000256" key="5">
    <source>
        <dbReference type="ARBA" id="ARBA00022741"/>
    </source>
</evidence>
<dbReference type="GO" id="GO:0006541">
    <property type="term" value="P:glutamine metabolic process"/>
    <property type="evidence" value="ECO:0007669"/>
    <property type="project" value="InterPro"/>
</dbReference>
<dbReference type="InterPro" id="IPR017926">
    <property type="entry name" value="GATASE"/>
</dbReference>
<feature type="binding site" evidence="11">
    <location>
        <position position="373"/>
    </location>
    <ligand>
        <name>L-glutamine</name>
        <dbReference type="ChEBI" id="CHEBI:58359"/>
    </ligand>
</feature>
<sequence>MGHRFGRERFCHIRVPTTGRDPSINRDCLLERDISTRRATVRYETVAASEQNREIPRESYCMPITAKLALEDGSVFPGQAFGAEGEVTGEVVFNTAMTGYQEILTDPSYAGQIVTMTYPEIGNYGTNTVDVEHHRPSLSGFVIRSESRIHSNYRSEAALSDFLKQNNIIGISGIDTRALVRRIRIEGAMRGVLSTTDLDDASLVAKAKASESLVGRDLAKTVMPAQGVQWDDQLHEWITVDEAGQQPSGDQPHVVCMDFGMKWNIPRHLRSRGNRVTIVRGDVSADEILALKPDGLFISNGPGDPEPLSYAKQTISELVDKMPVFGICLGHQLLSLACGAQTYKLKFGHRGVNQPVLDLTTGKVEITTQNHGFAVDEKSLPDCLEITHRHLNDDTIAGVRHKTLPAFSVQYHPEASSGPHDSHYLFERFQSSLSGSPA</sequence>
<gene>
    <name evidence="11 13" type="primary">carA</name>
    <name evidence="13" type="ORF">Pan14r_42680</name>
</gene>
<keyword evidence="7 11" id="KW-0315">Glutamine amidotransferase</keyword>
<comment type="pathway">
    <text evidence="1 11">Pyrimidine metabolism; UMP biosynthesis via de novo pathway; (S)-dihydroorotate from bicarbonate: step 1/3.</text>
</comment>
<evidence type="ECO:0000313" key="13">
    <source>
        <dbReference type="EMBL" id="TWT71951.1"/>
    </source>
</evidence>
<keyword evidence="5 11" id="KW-0547">Nucleotide-binding</keyword>
<evidence type="ECO:0000256" key="1">
    <source>
        <dbReference type="ARBA" id="ARBA00004812"/>
    </source>
</evidence>
<comment type="catalytic activity">
    <reaction evidence="10 11">
        <text>L-glutamine + H2O = L-glutamate + NH4(+)</text>
        <dbReference type="Rhea" id="RHEA:15889"/>
        <dbReference type="ChEBI" id="CHEBI:15377"/>
        <dbReference type="ChEBI" id="CHEBI:28938"/>
        <dbReference type="ChEBI" id="CHEBI:29985"/>
        <dbReference type="ChEBI" id="CHEBI:58359"/>
    </reaction>
</comment>